<dbReference type="PROSITE" id="PS50977">
    <property type="entry name" value="HTH_TETR_2"/>
    <property type="match status" value="1"/>
</dbReference>
<dbReference type="Gene3D" id="1.10.357.10">
    <property type="entry name" value="Tetracycline Repressor, domain 2"/>
    <property type="match status" value="1"/>
</dbReference>
<dbReference type="SUPFAM" id="SSF46689">
    <property type="entry name" value="Homeodomain-like"/>
    <property type="match status" value="1"/>
</dbReference>
<accession>A0ABV5TCV2</accession>
<organism evidence="5 6">
    <name type="scientific">Streptosporangium vulgare</name>
    <dbReference type="NCBI Taxonomy" id="46190"/>
    <lineage>
        <taxon>Bacteria</taxon>
        <taxon>Bacillati</taxon>
        <taxon>Actinomycetota</taxon>
        <taxon>Actinomycetes</taxon>
        <taxon>Streptosporangiales</taxon>
        <taxon>Streptosporangiaceae</taxon>
        <taxon>Streptosporangium</taxon>
    </lineage>
</organism>
<sequence>MEKDQTSPFSQLQSTGDEHPMTEPPPRTRGSDKTREVIVETALRLFRERGYEATTMRAIAAEAGMSVGNAYYYFASKEVLVQAYYDRAQAEHEAACEKLLATEHRFAARLAGVLREWVRVSEPYHEFAVKFFKHAAEPSNPLNPFSAESSPSREASIAIYRRVVEGSSDRMDSELRAELPELLWLMSMGVVLFWVHDESEGCRRTHRFIELTVPLVDRLVGLSHLPGLRGVARDFIAGVHELRE</sequence>
<evidence type="ECO:0000256" key="2">
    <source>
        <dbReference type="PROSITE-ProRule" id="PRU00335"/>
    </source>
</evidence>
<evidence type="ECO:0000313" key="6">
    <source>
        <dbReference type="Proteomes" id="UP001589610"/>
    </source>
</evidence>
<dbReference type="SUPFAM" id="SSF48498">
    <property type="entry name" value="Tetracyclin repressor-like, C-terminal domain"/>
    <property type="match status" value="1"/>
</dbReference>
<dbReference type="InterPro" id="IPR001647">
    <property type="entry name" value="HTH_TetR"/>
</dbReference>
<feature type="region of interest" description="Disordered" evidence="3">
    <location>
        <begin position="1"/>
        <end position="34"/>
    </location>
</feature>
<dbReference type="InterPro" id="IPR041673">
    <property type="entry name" value="TetR_C_23"/>
</dbReference>
<dbReference type="Pfam" id="PF17931">
    <property type="entry name" value="TetR_C_23"/>
    <property type="match status" value="1"/>
</dbReference>
<keyword evidence="1 2" id="KW-0238">DNA-binding</keyword>
<dbReference type="InterPro" id="IPR009057">
    <property type="entry name" value="Homeodomain-like_sf"/>
</dbReference>
<comment type="caution">
    <text evidence="5">The sequence shown here is derived from an EMBL/GenBank/DDBJ whole genome shotgun (WGS) entry which is preliminary data.</text>
</comment>
<dbReference type="PANTHER" id="PTHR30055">
    <property type="entry name" value="HTH-TYPE TRANSCRIPTIONAL REGULATOR RUTR"/>
    <property type="match status" value="1"/>
</dbReference>
<evidence type="ECO:0000259" key="4">
    <source>
        <dbReference type="PROSITE" id="PS50977"/>
    </source>
</evidence>
<dbReference type="PANTHER" id="PTHR30055:SF146">
    <property type="entry name" value="HTH-TYPE TRANSCRIPTIONAL DUAL REGULATOR CECR"/>
    <property type="match status" value="1"/>
</dbReference>
<keyword evidence="6" id="KW-1185">Reference proteome</keyword>
<evidence type="ECO:0000313" key="5">
    <source>
        <dbReference type="EMBL" id="MFB9676928.1"/>
    </source>
</evidence>
<name>A0ABV5TCV2_9ACTN</name>
<dbReference type="Proteomes" id="UP001589610">
    <property type="component" value="Unassembled WGS sequence"/>
</dbReference>
<dbReference type="Pfam" id="PF00440">
    <property type="entry name" value="TetR_N"/>
    <property type="match status" value="1"/>
</dbReference>
<feature type="compositionally biased region" description="Polar residues" evidence="3">
    <location>
        <begin position="1"/>
        <end position="15"/>
    </location>
</feature>
<dbReference type="PRINTS" id="PR00455">
    <property type="entry name" value="HTHTETR"/>
</dbReference>
<reference evidence="5 6" key="1">
    <citation type="submission" date="2024-09" db="EMBL/GenBank/DDBJ databases">
        <authorList>
            <person name="Sun Q."/>
            <person name="Mori K."/>
        </authorList>
    </citation>
    <scope>NUCLEOTIDE SEQUENCE [LARGE SCALE GENOMIC DNA]</scope>
    <source>
        <strain evidence="5 6">JCM 3028</strain>
    </source>
</reference>
<dbReference type="RefSeq" id="WP_386157180.1">
    <property type="nucleotide sequence ID" value="NZ_JBHMBS010000006.1"/>
</dbReference>
<protein>
    <submittedName>
        <fullName evidence="5">TetR/AcrR family transcriptional regulator</fullName>
    </submittedName>
</protein>
<feature type="DNA-binding region" description="H-T-H motif" evidence="2">
    <location>
        <begin position="55"/>
        <end position="74"/>
    </location>
</feature>
<evidence type="ECO:0000256" key="3">
    <source>
        <dbReference type="SAM" id="MobiDB-lite"/>
    </source>
</evidence>
<evidence type="ECO:0000256" key="1">
    <source>
        <dbReference type="ARBA" id="ARBA00023125"/>
    </source>
</evidence>
<dbReference type="InterPro" id="IPR050109">
    <property type="entry name" value="HTH-type_TetR-like_transc_reg"/>
</dbReference>
<feature type="domain" description="HTH tetR-type" evidence="4">
    <location>
        <begin position="32"/>
        <end position="92"/>
    </location>
</feature>
<proteinExistence type="predicted"/>
<dbReference type="InterPro" id="IPR036271">
    <property type="entry name" value="Tet_transcr_reg_TetR-rel_C_sf"/>
</dbReference>
<dbReference type="EMBL" id="JBHMBS010000006">
    <property type="protein sequence ID" value="MFB9676928.1"/>
    <property type="molecule type" value="Genomic_DNA"/>
</dbReference>
<gene>
    <name evidence="5" type="ORF">ACFFRH_15715</name>
</gene>